<dbReference type="Proteomes" id="UP000451471">
    <property type="component" value="Unassembled WGS sequence"/>
</dbReference>
<sequence>MSTAPGTQTIATHPLSNRRAPCRVLGEVFRPNANQSDTELFVRVEFENGARYRVEIDAVHDYE</sequence>
<evidence type="ECO:0000313" key="2">
    <source>
        <dbReference type="Proteomes" id="UP000451471"/>
    </source>
</evidence>
<name>A0A6B0GT14_9EURY</name>
<proteinExistence type="predicted"/>
<evidence type="ECO:0000313" key="1">
    <source>
        <dbReference type="EMBL" id="MWG34838.1"/>
    </source>
</evidence>
<dbReference type="AlphaFoldDB" id="A0A6B0GT14"/>
<dbReference type="EMBL" id="WSZK01000015">
    <property type="protein sequence ID" value="MWG34838.1"/>
    <property type="molecule type" value="Genomic_DNA"/>
</dbReference>
<dbReference type="RefSeq" id="WP_158204476.1">
    <property type="nucleotide sequence ID" value="NZ_WSZK01000015.1"/>
</dbReference>
<gene>
    <name evidence="1" type="ORF">GQS65_10090</name>
</gene>
<reference evidence="1 2" key="1">
    <citation type="submission" date="2019-12" db="EMBL/GenBank/DDBJ databases">
        <title>Halocatena pleomorpha gen. nov. sp. nov., an extremely halophilic archaeon of family Halobacteriaceae isolated from saltpan soil.</title>
        <authorList>
            <person name="Pal Y."/>
            <person name="Verma A."/>
            <person name="Krishnamurthi S."/>
            <person name="Kumar P."/>
        </authorList>
    </citation>
    <scope>NUCLEOTIDE SEQUENCE [LARGE SCALE GENOMIC DNA]</scope>
    <source>
        <strain evidence="1 2">JCM 16495</strain>
    </source>
</reference>
<keyword evidence="2" id="KW-1185">Reference proteome</keyword>
<comment type="caution">
    <text evidence="1">The sequence shown here is derived from an EMBL/GenBank/DDBJ whole genome shotgun (WGS) entry which is preliminary data.</text>
</comment>
<protein>
    <submittedName>
        <fullName evidence="1">Uncharacterized protein</fullName>
    </submittedName>
</protein>
<organism evidence="1 2">
    <name type="scientific">Halomarina oriensis</name>
    <dbReference type="NCBI Taxonomy" id="671145"/>
    <lineage>
        <taxon>Archaea</taxon>
        <taxon>Methanobacteriati</taxon>
        <taxon>Methanobacteriota</taxon>
        <taxon>Stenosarchaea group</taxon>
        <taxon>Halobacteria</taxon>
        <taxon>Halobacteriales</taxon>
        <taxon>Natronomonadaceae</taxon>
        <taxon>Halomarina</taxon>
    </lineage>
</organism>
<accession>A0A6B0GT14</accession>